<proteinExistence type="predicted"/>
<dbReference type="SUPFAM" id="SSF54909">
    <property type="entry name" value="Dimeric alpha+beta barrel"/>
    <property type="match status" value="1"/>
</dbReference>
<dbReference type="OrthoDB" id="1494254at2"/>
<dbReference type="RefSeq" id="WP_130185035.1">
    <property type="nucleotide sequence ID" value="NZ_CP035913.1"/>
</dbReference>
<sequence>MNTHTDAAQGTSVIVHDIAPDRHASYEAWIDTAVAAHRLFQGYLATDIIRPVGAGLRYVVILRFCSGPDAEAWLRSGVRAALLKEVEPWLLREDTYRVHDNNEFWFSTPGKSSPPKRWKQWLLSTLAVFPLTAVIPALVGALARKLPLAVPGVLVLAFTAAIISAIMVYWLMPLLSRWAGRWLAMQ</sequence>
<dbReference type="PANTHER" id="PTHR40057">
    <property type="entry name" value="SLR1162 PROTEIN"/>
    <property type="match status" value="1"/>
</dbReference>
<dbReference type="Proteomes" id="UP000290637">
    <property type="component" value="Chromosome"/>
</dbReference>
<dbReference type="AlphaFoldDB" id="A0A4P6KUW0"/>
<accession>A0A4P6KUW0</accession>
<gene>
    <name evidence="2" type="ORF">EWM63_01870</name>
</gene>
<dbReference type="InterPro" id="IPR011008">
    <property type="entry name" value="Dimeric_a/b-barrel"/>
</dbReference>
<dbReference type="KEGG" id="plue:EWM63_01870"/>
<keyword evidence="1" id="KW-1133">Transmembrane helix</keyword>
<name>A0A4P6KUW0_9BURK</name>
<evidence type="ECO:0000313" key="2">
    <source>
        <dbReference type="EMBL" id="QBE61898.1"/>
    </source>
</evidence>
<dbReference type="PANTHER" id="PTHR40057:SF1">
    <property type="entry name" value="SLR1162 PROTEIN"/>
    <property type="match status" value="1"/>
</dbReference>
<protein>
    <recommendedName>
        <fullName evidence="4">Antibiotic biosynthesis monooxygenase</fullName>
    </recommendedName>
</protein>
<evidence type="ECO:0008006" key="4">
    <source>
        <dbReference type="Google" id="ProtNLM"/>
    </source>
</evidence>
<evidence type="ECO:0000313" key="3">
    <source>
        <dbReference type="Proteomes" id="UP000290637"/>
    </source>
</evidence>
<keyword evidence="1" id="KW-0812">Transmembrane</keyword>
<keyword evidence="3" id="KW-1185">Reference proteome</keyword>
<dbReference type="EMBL" id="CP035913">
    <property type="protein sequence ID" value="QBE61898.1"/>
    <property type="molecule type" value="Genomic_DNA"/>
</dbReference>
<organism evidence="2 3">
    <name type="scientific">Pseudoduganella lutea</name>
    <dbReference type="NCBI Taxonomy" id="321985"/>
    <lineage>
        <taxon>Bacteria</taxon>
        <taxon>Pseudomonadati</taxon>
        <taxon>Pseudomonadota</taxon>
        <taxon>Betaproteobacteria</taxon>
        <taxon>Burkholderiales</taxon>
        <taxon>Oxalobacteraceae</taxon>
        <taxon>Telluria group</taxon>
        <taxon>Pseudoduganella</taxon>
    </lineage>
</organism>
<reference evidence="2 3" key="1">
    <citation type="submission" date="2019-02" db="EMBL/GenBank/DDBJ databases">
        <title>Draft Genome Sequences of Six Type Strains of the Genus Massilia.</title>
        <authorList>
            <person name="Miess H."/>
            <person name="Frediansyhah A."/>
            <person name="Gross H."/>
        </authorList>
    </citation>
    <scope>NUCLEOTIDE SEQUENCE [LARGE SCALE GENOMIC DNA]</scope>
    <source>
        <strain evidence="2 3">DSM 17473</strain>
    </source>
</reference>
<evidence type="ECO:0000256" key="1">
    <source>
        <dbReference type="SAM" id="Phobius"/>
    </source>
</evidence>
<feature type="transmembrane region" description="Helical" evidence="1">
    <location>
        <begin position="149"/>
        <end position="172"/>
    </location>
</feature>
<dbReference type="InterPro" id="IPR038762">
    <property type="entry name" value="ABM_predict"/>
</dbReference>
<feature type="transmembrane region" description="Helical" evidence="1">
    <location>
        <begin position="121"/>
        <end position="143"/>
    </location>
</feature>
<keyword evidence="1" id="KW-0472">Membrane</keyword>